<dbReference type="SMART" id="SM00579">
    <property type="entry name" value="FBD"/>
    <property type="match status" value="2"/>
</dbReference>
<dbReference type="OrthoDB" id="1274461at2759"/>
<sequence length="1103" mass="127706">VADRPVLLDHEECSGIWYKWITRQELDFNDEFFKSFKQDEEAKRIIYQVLLVHKGPILKFRLCSFTSCPDIDHWMHFLSKKNVQEITLHVRLGNHLPHHLFAFRQLRYLELQDCLFHPPHSFKGFKKLISLDLLHVTFVPSIFTNVISKSPLLERLRLCSCTNFDTLEIDVGNLKFFEFIGETKSISFKNAPMLEKVTLSFIEQRLLTDTSPFCSNLTKFFHYMPSLLELNLCGSILEVTNVKEVSGVVYLIRSCPKLQDLTIEFFILACAPVLKEAFIWNFACLLHRSDKQMMNEMKEICRASPNTMRNAWTSGVDTISNLPCNVLDGILGCLPWKDAVKTNEEAKRIIYQVLLVHKGPILKFRLCRITSCPDIDHWIHFLSKKNVHEFTLDVGLGNKYHSPHHLFTFQQLRFLELKDCLFHPPLGFKGFEKLINLDLVRVTFDPSIFTNLISKSPLLERLRLRCCTNLDILEIDAANLKFYEFIGKTKSISFRNSPMLEKVTVAILGRRLLTDTSPVCSNFPKFFYYMPSLLELEICGTILEYLIKGGLPESPPTGLNNIKSLTLSSMSLRNAQVVSSAVYLITSCPKLQDLTVEFYQVWVGDIVEPVVQLLRAQSSSSGAVKLQKVQVNMFTGLEMEMEFMKFILASAPVLEEIFIWNCTRFLFRSCKQMIDEMKEFRRASPNVEFTFEEIDMEELLTNLFCWTMRNAWTSGVATISNFHCNVLDAILGCLPWKDAVKTSILSKDWTYKWVTRQELDFNDEFFKSFKQDEEAKRIIYQVLLVHKGPILKFRLRRITSCPDRNHLPHHLFTFQQLRFLELQDCFFHLPLGFKGFEKLINLDLMDVTFDPSILTNLISKSQLRSITNFDILEIDACNLKFFEFIGKTKSISFKNAPMLEKVTMGFLGRRLLTDTSPPVCSNFPKFFHYMPSLLELDICSTTLEYLIKGGLPESPPTALNNIKSLIISSMSLRKAEVVSSVVYLITSCPKLQDLTIDFLLRAQSSSYGVVKLQRVRVNMFTGLEMEMEFMKFILSSAPVLEEIFIWNCTRFLFRSCKQMIRSCKQMIDEMKEFRRASPNVEFTFEEIDMEGGSYEHEEVMEVP</sequence>
<dbReference type="EMBL" id="JACXVP010000008">
    <property type="protein sequence ID" value="KAG5592215.1"/>
    <property type="molecule type" value="Genomic_DNA"/>
</dbReference>
<name>A0A9J5XX65_SOLCO</name>
<comment type="caution">
    <text evidence="2">The sequence shown here is derived from an EMBL/GenBank/DDBJ whole genome shotgun (WGS) entry which is preliminary data.</text>
</comment>
<organism evidence="2 3">
    <name type="scientific">Solanum commersonii</name>
    <name type="common">Commerson's wild potato</name>
    <name type="synonym">Commerson's nightshade</name>
    <dbReference type="NCBI Taxonomy" id="4109"/>
    <lineage>
        <taxon>Eukaryota</taxon>
        <taxon>Viridiplantae</taxon>
        <taxon>Streptophyta</taxon>
        <taxon>Embryophyta</taxon>
        <taxon>Tracheophyta</taxon>
        <taxon>Spermatophyta</taxon>
        <taxon>Magnoliopsida</taxon>
        <taxon>eudicotyledons</taxon>
        <taxon>Gunneridae</taxon>
        <taxon>Pentapetalae</taxon>
        <taxon>asterids</taxon>
        <taxon>lamiids</taxon>
        <taxon>Solanales</taxon>
        <taxon>Solanaceae</taxon>
        <taxon>Solanoideae</taxon>
        <taxon>Solaneae</taxon>
        <taxon>Solanum</taxon>
    </lineage>
</organism>
<dbReference type="Gene3D" id="3.80.10.10">
    <property type="entry name" value="Ribonuclease Inhibitor"/>
    <property type="match status" value="3"/>
</dbReference>
<feature type="non-terminal residue" evidence="2">
    <location>
        <position position="1"/>
    </location>
</feature>
<dbReference type="InterPro" id="IPR006566">
    <property type="entry name" value="FBD"/>
</dbReference>
<dbReference type="PANTHER" id="PTHR34145:SF28">
    <property type="entry name" value="F-BOX DOMAIN-CONTAINING PROTEIN"/>
    <property type="match status" value="1"/>
</dbReference>
<dbReference type="InterPro" id="IPR055357">
    <property type="entry name" value="LRR_At1g61320_AtMIF1"/>
</dbReference>
<dbReference type="InterPro" id="IPR055411">
    <property type="entry name" value="LRR_FXL15/At3g58940/PEG3-like"/>
</dbReference>
<reference evidence="2 3" key="1">
    <citation type="submission" date="2020-09" db="EMBL/GenBank/DDBJ databases">
        <title>De no assembly of potato wild relative species, Solanum commersonii.</title>
        <authorList>
            <person name="Cho K."/>
        </authorList>
    </citation>
    <scope>NUCLEOTIDE SEQUENCE [LARGE SCALE GENOMIC DNA]</scope>
    <source>
        <strain evidence="2">LZ3.2</strain>
        <tissue evidence="2">Leaf</tissue>
    </source>
</reference>
<evidence type="ECO:0000313" key="2">
    <source>
        <dbReference type="EMBL" id="KAG5592215.1"/>
    </source>
</evidence>
<evidence type="ECO:0000313" key="3">
    <source>
        <dbReference type="Proteomes" id="UP000824120"/>
    </source>
</evidence>
<dbReference type="Pfam" id="PF24758">
    <property type="entry name" value="LRR_At5g56370"/>
    <property type="match status" value="1"/>
</dbReference>
<dbReference type="Proteomes" id="UP000824120">
    <property type="component" value="Chromosome 8"/>
</dbReference>
<gene>
    <name evidence="2" type="ORF">H5410_042729</name>
</gene>
<accession>A0A9J5XX65</accession>
<dbReference type="InterPro" id="IPR053772">
    <property type="entry name" value="At1g61320/At1g61330-like"/>
</dbReference>
<dbReference type="AlphaFoldDB" id="A0A9J5XX65"/>
<evidence type="ECO:0000259" key="1">
    <source>
        <dbReference type="SMART" id="SM00579"/>
    </source>
</evidence>
<dbReference type="InterPro" id="IPR032675">
    <property type="entry name" value="LRR_dom_sf"/>
</dbReference>
<feature type="domain" description="FBD" evidence="1">
    <location>
        <begin position="1006"/>
        <end position="1085"/>
    </location>
</feature>
<feature type="domain" description="FBD" evidence="1">
    <location>
        <begin position="620"/>
        <end position="692"/>
    </location>
</feature>
<proteinExistence type="predicted"/>
<dbReference type="PANTHER" id="PTHR34145">
    <property type="entry name" value="OS02G0105600 PROTEIN"/>
    <property type="match status" value="1"/>
</dbReference>
<dbReference type="SUPFAM" id="SSF52047">
    <property type="entry name" value="RNI-like"/>
    <property type="match status" value="3"/>
</dbReference>
<keyword evidence="3" id="KW-1185">Reference proteome</keyword>
<dbReference type="Pfam" id="PF23622">
    <property type="entry name" value="LRR_At1g61320_AtMIF1"/>
    <property type="match status" value="1"/>
</dbReference>
<protein>
    <recommendedName>
        <fullName evidence="1">FBD domain-containing protein</fullName>
    </recommendedName>
</protein>